<sequence length="172" mass="18628">MPANRPVYCTTASIQTHVQNIKLPQGATWDSLAETASNEVDSNLGVRYVTPFQVSPSDPAQRAAAFWLQNVTSMIAAARLMLSISAPGSQDNANSYGQYLLQNATRLMNDVISGKVDLAGVEEIGANDSVIQGPTILNEDAFSQVDVFYDNFAPEGIMPGLRPREKGTPWPR</sequence>
<dbReference type="EMBL" id="KU963245">
    <property type="protein sequence ID" value="AMS02312.1"/>
    <property type="molecule type" value="Genomic_DNA"/>
</dbReference>
<dbReference type="OrthoDB" id="14204at10239"/>
<organism evidence="1 2">
    <name type="scientific">Gordonia phage Hotorobo</name>
    <dbReference type="NCBI Taxonomy" id="1821554"/>
    <lineage>
        <taxon>Viruses</taxon>
        <taxon>Duplodnaviria</taxon>
        <taxon>Heunggongvirae</taxon>
        <taxon>Uroviricota</taxon>
        <taxon>Caudoviricetes</taxon>
        <taxon>Montyvirus</taxon>
        <taxon>Montyvirus monty</taxon>
    </lineage>
</organism>
<proteinExistence type="predicted"/>
<evidence type="ECO:0000313" key="2">
    <source>
        <dbReference type="Proteomes" id="UP000201248"/>
    </source>
</evidence>
<evidence type="ECO:0000313" key="1">
    <source>
        <dbReference type="EMBL" id="AMS02312.1"/>
    </source>
</evidence>
<reference evidence="2" key="1">
    <citation type="submission" date="2016-06" db="EMBL/GenBank/DDBJ databases">
        <authorList>
            <person name="Kjaerup R.B."/>
            <person name="Dalgaard T.S."/>
            <person name="Juul-Madsen H.R."/>
        </authorList>
    </citation>
    <scope>NUCLEOTIDE SEQUENCE [LARGE SCALE GENOMIC DNA]</scope>
</reference>
<gene>
    <name evidence="1" type="primary">19</name>
    <name evidence="1" type="ORF">SEA_HOTOROBO_19</name>
</gene>
<dbReference type="KEGG" id="vg:29124621"/>
<protein>
    <submittedName>
        <fullName evidence="1">Head-to-tail adaptor</fullName>
    </submittedName>
</protein>
<accession>A0A142K879</accession>
<dbReference type="Proteomes" id="UP000201248">
    <property type="component" value="Segment"/>
</dbReference>
<dbReference type="GeneID" id="29124621"/>
<dbReference type="RefSeq" id="YP_009300970.1">
    <property type="nucleotide sequence ID" value="NC_031229.1"/>
</dbReference>
<name>A0A142K879_9CAUD</name>